<dbReference type="SUPFAM" id="SSF52096">
    <property type="entry name" value="ClpP/crotonase"/>
    <property type="match status" value="1"/>
</dbReference>
<dbReference type="Pfam" id="PF00378">
    <property type="entry name" value="ECH_1"/>
    <property type="match status" value="1"/>
</dbReference>
<proteinExistence type="inferred from homology"/>
<organism evidence="2 3">
    <name type="scientific">Phenylobacterium parvum</name>
    <dbReference type="NCBI Taxonomy" id="2201350"/>
    <lineage>
        <taxon>Bacteria</taxon>
        <taxon>Pseudomonadati</taxon>
        <taxon>Pseudomonadota</taxon>
        <taxon>Alphaproteobacteria</taxon>
        <taxon>Caulobacterales</taxon>
        <taxon>Caulobacteraceae</taxon>
        <taxon>Phenylobacterium</taxon>
    </lineage>
</organism>
<name>A0A2Z3HSQ5_9CAUL</name>
<dbReference type="PANTHER" id="PTHR11941">
    <property type="entry name" value="ENOYL-COA HYDRATASE-RELATED"/>
    <property type="match status" value="1"/>
</dbReference>
<protein>
    <submittedName>
        <fullName evidence="2">Enoyl-CoA hydratase</fullName>
        <ecNumber evidence="2">4.2.1.17</ecNumber>
    </submittedName>
</protein>
<evidence type="ECO:0000313" key="3">
    <source>
        <dbReference type="Proteomes" id="UP000247763"/>
    </source>
</evidence>
<dbReference type="GO" id="GO:0004300">
    <property type="term" value="F:enoyl-CoA hydratase activity"/>
    <property type="evidence" value="ECO:0007669"/>
    <property type="project" value="UniProtKB-EC"/>
</dbReference>
<sequence length="264" mass="27857">MPETVLLNIQDREMGRVAFVTLNSPGRLNALDSNMMEAFAGLLEELAGDAGLRALVLTGAGERAFIGGADINEMAAFADPAAARAFITRVHRCCAALRDLPVPTLARIQGFTFGAGLEVAAACDHRIAAEAAVFGMPEVRLGIPSVVEAALLPQLIGWGRTRELLLFGADIPASQALAWGLVEQVVPAEDLDAAVETRLAHLALCTPGAVRLQKSLIRAWEDLPLREAIAAGIDSFEAAAAGGEPAVAMAGFLERRRREKAARS</sequence>
<dbReference type="OrthoDB" id="7957667at2"/>
<dbReference type="AlphaFoldDB" id="A0A2Z3HSQ5"/>
<dbReference type="KEGG" id="phb:HYN04_05295"/>
<evidence type="ECO:0000256" key="1">
    <source>
        <dbReference type="ARBA" id="ARBA00005254"/>
    </source>
</evidence>
<dbReference type="RefSeq" id="WP_110449795.1">
    <property type="nucleotide sequence ID" value="NZ_CP029479.1"/>
</dbReference>
<keyword evidence="2" id="KW-0456">Lyase</keyword>
<keyword evidence="3" id="KW-1185">Reference proteome</keyword>
<gene>
    <name evidence="2" type="ORF">HYN04_05295</name>
</gene>
<dbReference type="InterPro" id="IPR029045">
    <property type="entry name" value="ClpP/crotonase-like_dom_sf"/>
</dbReference>
<dbReference type="EC" id="4.2.1.17" evidence="2"/>
<dbReference type="CDD" id="cd06558">
    <property type="entry name" value="crotonase-like"/>
    <property type="match status" value="1"/>
</dbReference>
<accession>A0A2Z3HSQ5</accession>
<dbReference type="InterPro" id="IPR001753">
    <property type="entry name" value="Enoyl-CoA_hydra/iso"/>
</dbReference>
<dbReference type="GO" id="GO:0006635">
    <property type="term" value="P:fatty acid beta-oxidation"/>
    <property type="evidence" value="ECO:0007669"/>
    <property type="project" value="TreeGrafter"/>
</dbReference>
<dbReference type="Gene3D" id="3.90.226.10">
    <property type="entry name" value="2-enoyl-CoA Hydratase, Chain A, domain 1"/>
    <property type="match status" value="1"/>
</dbReference>
<reference evidence="3" key="1">
    <citation type="submission" date="2018-05" db="EMBL/GenBank/DDBJ databases">
        <title>Genome sequencing of Phenylobacterium sp. HYN0004.</title>
        <authorList>
            <person name="Yi H."/>
            <person name="Baek C."/>
        </authorList>
    </citation>
    <scope>NUCLEOTIDE SEQUENCE [LARGE SCALE GENOMIC DNA]</scope>
    <source>
        <strain evidence="3">HYN0004</strain>
    </source>
</reference>
<comment type="similarity">
    <text evidence="1">Belongs to the enoyl-CoA hydratase/isomerase family.</text>
</comment>
<evidence type="ECO:0000313" key="2">
    <source>
        <dbReference type="EMBL" id="AWM77226.1"/>
    </source>
</evidence>
<dbReference type="NCBIfam" id="NF004795">
    <property type="entry name" value="PRK06143.1"/>
    <property type="match status" value="1"/>
</dbReference>
<dbReference type="Proteomes" id="UP000247763">
    <property type="component" value="Chromosome"/>
</dbReference>
<dbReference type="EMBL" id="CP029479">
    <property type="protein sequence ID" value="AWM77226.1"/>
    <property type="molecule type" value="Genomic_DNA"/>
</dbReference>
<dbReference type="PANTHER" id="PTHR11941:SF171">
    <property type="entry name" value="SD19268P"/>
    <property type="match status" value="1"/>
</dbReference>